<evidence type="ECO:0000259" key="5">
    <source>
        <dbReference type="Pfam" id="PF08288"/>
    </source>
</evidence>
<accession>A0AAV5AIZ6</accession>
<evidence type="ECO:0000259" key="4">
    <source>
        <dbReference type="Pfam" id="PF00534"/>
    </source>
</evidence>
<evidence type="ECO:0000256" key="1">
    <source>
        <dbReference type="ARBA" id="ARBA00003265"/>
    </source>
</evidence>
<evidence type="ECO:0000313" key="7">
    <source>
        <dbReference type="Proteomes" id="UP001050691"/>
    </source>
</evidence>
<organism evidence="6 7">
    <name type="scientific">Clathrus columnatus</name>
    <dbReference type="NCBI Taxonomy" id="1419009"/>
    <lineage>
        <taxon>Eukaryota</taxon>
        <taxon>Fungi</taxon>
        <taxon>Dikarya</taxon>
        <taxon>Basidiomycota</taxon>
        <taxon>Agaricomycotina</taxon>
        <taxon>Agaricomycetes</taxon>
        <taxon>Phallomycetidae</taxon>
        <taxon>Phallales</taxon>
        <taxon>Clathraceae</taxon>
        <taxon>Clathrus</taxon>
    </lineage>
</organism>
<keyword evidence="7" id="KW-1185">Reference proteome</keyword>
<dbReference type="InterPro" id="IPR001296">
    <property type="entry name" value="Glyco_trans_1"/>
</dbReference>
<dbReference type="GO" id="GO:0017176">
    <property type="term" value="F:phosphatidylinositol N-acetylglucosaminyltransferase activity"/>
    <property type="evidence" value="ECO:0007669"/>
    <property type="project" value="TreeGrafter"/>
</dbReference>
<dbReference type="PANTHER" id="PTHR45871:SF1">
    <property type="entry name" value="PHOSPHATIDYLINOSITOL N-ACETYLGLUCOSAMINYLTRANSFERASE SUBUNIT A"/>
    <property type="match status" value="1"/>
</dbReference>
<dbReference type="EMBL" id="BPWL01000007">
    <property type="protein sequence ID" value="GJJ12654.1"/>
    <property type="molecule type" value="Genomic_DNA"/>
</dbReference>
<comment type="function">
    <text evidence="1">Catalytic subunit in the complex catalyzing the transfer of N-acetylglucosamine from UDP-N-acetylglucosamine to phosphatidylinositol, the first step of GPI biosynthesis.</text>
</comment>
<keyword evidence="3" id="KW-1133">Transmembrane helix</keyword>
<gene>
    <name evidence="6" type="ORF">Clacol_006898</name>
</gene>
<dbReference type="Proteomes" id="UP001050691">
    <property type="component" value="Unassembled WGS sequence"/>
</dbReference>
<dbReference type="PANTHER" id="PTHR45871">
    <property type="entry name" value="N-ACETYLGLUCOSAMINYL-PHOSPHATIDYLINOSITOL BIOSYNTHETIC PROTEIN"/>
    <property type="match status" value="1"/>
</dbReference>
<evidence type="ECO:0000313" key="6">
    <source>
        <dbReference type="EMBL" id="GJJ12654.1"/>
    </source>
</evidence>
<protein>
    <recommendedName>
        <fullName evidence="8">GlcNAc-PI synthesis protein</fullName>
    </recommendedName>
</protein>
<dbReference type="InterPro" id="IPR013234">
    <property type="entry name" value="PIGA_GPI_anchor_biosynthesis"/>
</dbReference>
<evidence type="ECO:0008006" key="8">
    <source>
        <dbReference type="Google" id="ProtNLM"/>
    </source>
</evidence>
<evidence type="ECO:0000256" key="3">
    <source>
        <dbReference type="SAM" id="Phobius"/>
    </source>
</evidence>
<feature type="transmembrane region" description="Helical" evidence="3">
    <location>
        <begin position="388"/>
        <end position="407"/>
    </location>
</feature>
<reference evidence="6" key="1">
    <citation type="submission" date="2021-10" db="EMBL/GenBank/DDBJ databases">
        <title>De novo Genome Assembly of Clathrus columnatus (Basidiomycota, Fungi) Using Illumina and Nanopore Sequence Data.</title>
        <authorList>
            <person name="Ogiso-Tanaka E."/>
            <person name="Itagaki H."/>
            <person name="Hosoya T."/>
            <person name="Hosaka K."/>
        </authorList>
    </citation>
    <scope>NUCLEOTIDE SEQUENCE</scope>
    <source>
        <strain evidence="6">MO-923</strain>
    </source>
</reference>
<keyword evidence="2" id="KW-0328">Glycosyltransferase</keyword>
<evidence type="ECO:0000256" key="2">
    <source>
        <dbReference type="ARBA" id="ARBA00022676"/>
    </source>
</evidence>
<name>A0AAV5AIZ6_9AGAM</name>
<dbReference type="Gene3D" id="3.40.50.2000">
    <property type="entry name" value="Glycogen Phosphorylase B"/>
    <property type="match status" value="2"/>
</dbReference>
<dbReference type="AlphaFoldDB" id="A0AAV5AIZ6"/>
<keyword evidence="3" id="KW-0472">Membrane</keyword>
<dbReference type="GO" id="GO:0006506">
    <property type="term" value="P:GPI anchor biosynthetic process"/>
    <property type="evidence" value="ECO:0007669"/>
    <property type="project" value="InterPro"/>
</dbReference>
<dbReference type="SUPFAM" id="SSF53756">
    <property type="entry name" value="UDP-Glycosyltransferase/glycogen phosphorylase"/>
    <property type="match status" value="1"/>
</dbReference>
<dbReference type="GO" id="GO:0000506">
    <property type="term" value="C:glycosylphosphatidylinositol-N-acetylglucosaminyltransferase (GPI-GnT) complex"/>
    <property type="evidence" value="ECO:0007669"/>
    <property type="project" value="TreeGrafter"/>
</dbReference>
<proteinExistence type="predicted"/>
<feature type="domain" description="Glycosyl transferase family 1" evidence="4">
    <location>
        <begin position="190"/>
        <end position="327"/>
    </location>
</feature>
<sequence length="436" mass="48923">MRKRSTGVRSIQSSENHNEKTKINIAQVIVVTHSHPPDRVGIRWLIPGLKVYYIPFKTIASSATLPNYFAFLPYFRTIMLREHINIVHGHGGLSSLAQEGILHAHHLGIRTVFTDHSLFGFSDAASILTNKLLEVALKNVDGVICVSYTSRENTVLRAVIPPTLVYVIPNAIIAGQFRPRETPLAIDIITIVVISRLAYRKGIDLLVATAPRICERFPNVRFLIGGDGPKLIELLQMREKYRLQDRIIILGPVKPTDVRNVLIQGSIFLNSSLTEAFGTAILEAACAGLYVVSTRVGGAPEVLPEDMISFAKPEEDDVIRAVAEAIDIISKGRHDPIAAHERIKGFYHWGQIADRTEVVYESILKTEPTDLWNRMQRTLTVGPCAGPIYLGVLIVDCIFFMILEYFMPREVIDYVLNEWDLQRFRKVVGGQLVDRR</sequence>
<keyword evidence="3" id="KW-0812">Transmembrane</keyword>
<dbReference type="Pfam" id="PF00534">
    <property type="entry name" value="Glycos_transf_1"/>
    <property type="match status" value="1"/>
</dbReference>
<keyword evidence="2" id="KW-0808">Transferase</keyword>
<comment type="caution">
    <text evidence="6">The sequence shown here is derived from an EMBL/GenBank/DDBJ whole genome shotgun (WGS) entry which is preliminary data.</text>
</comment>
<feature type="domain" description="PIGA GPI anchor biosynthesis" evidence="5">
    <location>
        <begin position="37"/>
        <end position="123"/>
    </location>
</feature>
<dbReference type="Pfam" id="PF08288">
    <property type="entry name" value="PIGA"/>
    <property type="match status" value="1"/>
</dbReference>